<organism evidence="6 7">
    <name type="scientific">Jannaschia faecimaris</name>
    <dbReference type="NCBI Taxonomy" id="1244108"/>
    <lineage>
        <taxon>Bacteria</taxon>
        <taxon>Pseudomonadati</taxon>
        <taxon>Pseudomonadota</taxon>
        <taxon>Alphaproteobacteria</taxon>
        <taxon>Rhodobacterales</taxon>
        <taxon>Roseobacteraceae</taxon>
        <taxon>Jannaschia</taxon>
    </lineage>
</organism>
<evidence type="ECO:0000256" key="1">
    <source>
        <dbReference type="ARBA" id="ARBA00023015"/>
    </source>
</evidence>
<evidence type="ECO:0000313" key="6">
    <source>
        <dbReference type="EMBL" id="SDY67505.1"/>
    </source>
</evidence>
<dbReference type="Pfam" id="PF01037">
    <property type="entry name" value="AsnC_trans_reg"/>
    <property type="match status" value="1"/>
</dbReference>
<dbReference type="CDD" id="cd00090">
    <property type="entry name" value="HTH_ARSR"/>
    <property type="match status" value="1"/>
</dbReference>
<evidence type="ECO:0000256" key="4">
    <source>
        <dbReference type="ARBA" id="ARBA00023163"/>
    </source>
</evidence>
<dbReference type="SMART" id="SM00344">
    <property type="entry name" value="HTH_ASNC"/>
    <property type="match status" value="1"/>
</dbReference>
<dbReference type="GO" id="GO:0043201">
    <property type="term" value="P:response to L-leucine"/>
    <property type="evidence" value="ECO:0007669"/>
    <property type="project" value="TreeGrafter"/>
</dbReference>
<dbReference type="Pfam" id="PF13412">
    <property type="entry name" value="HTH_24"/>
    <property type="match status" value="1"/>
</dbReference>
<dbReference type="GO" id="GO:0043565">
    <property type="term" value="F:sequence-specific DNA binding"/>
    <property type="evidence" value="ECO:0007669"/>
    <property type="project" value="InterPro"/>
</dbReference>
<dbReference type="GO" id="GO:0005829">
    <property type="term" value="C:cytosol"/>
    <property type="evidence" value="ECO:0007669"/>
    <property type="project" value="TreeGrafter"/>
</dbReference>
<dbReference type="Proteomes" id="UP000198914">
    <property type="component" value="Unassembled WGS sequence"/>
</dbReference>
<evidence type="ECO:0000313" key="7">
    <source>
        <dbReference type="Proteomes" id="UP000198914"/>
    </source>
</evidence>
<dbReference type="OrthoDB" id="8085200at2"/>
<proteinExistence type="predicted"/>
<sequence length="150" mass="16558">MIGIDKIDDRILRALTLDGRITNQALAERVGLSPSATLRRVQAMEAMGLIKGYRAVIDREKSGIGFTAFIAVGLNDHTKAGQEAFEKAVGRAPEVRECHNITGNVEYLLRIEARDLIAYKHFHTEVLGVLPQVARLTTYVVMGSPKDERA</sequence>
<dbReference type="InterPro" id="IPR019885">
    <property type="entry name" value="Tscrpt_reg_HTH_AsnC-type_CS"/>
</dbReference>
<dbReference type="PROSITE" id="PS00519">
    <property type="entry name" value="HTH_ASNC_1"/>
    <property type="match status" value="1"/>
</dbReference>
<dbReference type="SUPFAM" id="SSF54909">
    <property type="entry name" value="Dimeric alpha+beta barrel"/>
    <property type="match status" value="1"/>
</dbReference>
<dbReference type="EMBL" id="FNPX01000002">
    <property type="protein sequence ID" value="SDY67505.1"/>
    <property type="molecule type" value="Genomic_DNA"/>
</dbReference>
<gene>
    <name evidence="6" type="ORF">SAMN05444004_102303</name>
</gene>
<dbReference type="GO" id="GO:0006355">
    <property type="term" value="P:regulation of DNA-templated transcription"/>
    <property type="evidence" value="ECO:0007669"/>
    <property type="project" value="UniProtKB-ARBA"/>
</dbReference>
<dbReference type="InterPro" id="IPR011008">
    <property type="entry name" value="Dimeric_a/b-barrel"/>
</dbReference>
<dbReference type="Gene3D" id="1.10.10.10">
    <property type="entry name" value="Winged helix-like DNA-binding domain superfamily/Winged helix DNA-binding domain"/>
    <property type="match status" value="1"/>
</dbReference>
<dbReference type="GO" id="GO:0006524">
    <property type="term" value="P:alanine catabolic process"/>
    <property type="evidence" value="ECO:0007669"/>
    <property type="project" value="TreeGrafter"/>
</dbReference>
<name>A0A1H3LUG6_9RHOB</name>
<dbReference type="InterPro" id="IPR011991">
    <property type="entry name" value="ArsR-like_HTH"/>
</dbReference>
<protein>
    <submittedName>
        <fullName evidence="6">Transcriptional regulator, AsnC family</fullName>
    </submittedName>
</protein>
<accession>A0A1H3LUG6</accession>
<dbReference type="STRING" id="1244108.SAMN05444004_102303"/>
<dbReference type="PRINTS" id="PR00033">
    <property type="entry name" value="HTHASNC"/>
</dbReference>
<dbReference type="InterPro" id="IPR019888">
    <property type="entry name" value="Tscrpt_reg_AsnC-like"/>
</dbReference>
<dbReference type="PROSITE" id="PS50956">
    <property type="entry name" value="HTH_ASNC_2"/>
    <property type="match status" value="1"/>
</dbReference>
<dbReference type="InterPro" id="IPR036390">
    <property type="entry name" value="WH_DNA-bd_sf"/>
</dbReference>
<dbReference type="AlphaFoldDB" id="A0A1H3LUG6"/>
<keyword evidence="2" id="KW-0238">DNA-binding</keyword>
<dbReference type="PANTHER" id="PTHR30154">
    <property type="entry name" value="LEUCINE-RESPONSIVE REGULATORY PROTEIN"/>
    <property type="match status" value="1"/>
</dbReference>
<dbReference type="PANTHER" id="PTHR30154:SF0">
    <property type="entry name" value="LEUCINE-RESPONSIVE REGULATORY PROTEIN"/>
    <property type="match status" value="1"/>
</dbReference>
<keyword evidence="7" id="KW-1185">Reference proteome</keyword>
<dbReference type="RefSeq" id="WP_092642876.1">
    <property type="nucleotide sequence ID" value="NZ_FNPX01000002.1"/>
</dbReference>
<evidence type="ECO:0000256" key="2">
    <source>
        <dbReference type="ARBA" id="ARBA00023125"/>
    </source>
</evidence>
<dbReference type="InterPro" id="IPR000485">
    <property type="entry name" value="AsnC-type_HTH_dom"/>
</dbReference>
<dbReference type="InterPro" id="IPR036388">
    <property type="entry name" value="WH-like_DNA-bd_sf"/>
</dbReference>
<dbReference type="InterPro" id="IPR019887">
    <property type="entry name" value="Tscrpt_reg_AsnC/Lrp_C"/>
</dbReference>
<reference evidence="7" key="1">
    <citation type="submission" date="2016-10" db="EMBL/GenBank/DDBJ databases">
        <authorList>
            <person name="Varghese N."/>
            <person name="Submissions S."/>
        </authorList>
    </citation>
    <scope>NUCLEOTIDE SEQUENCE [LARGE SCALE GENOMIC DNA]</scope>
    <source>
        <strain evidence="7">DSM 100420</strain>
    </source>
</reference>
<keyword evidence="1" id="KW-0805">Transcription regulation</keyword>
<keyword evidence="4" id="KW-0804">Transcription</keyword>
<dbReference type="Gene3D" id="3.30.70.920">
    <property type="match status" value="1"/>
</dbReference>
<dbReference type="SUPFAM" id="SSF46785">
    <property type="entry name" value="Winged helix' DNA-binding domain"/>
    <property type="match status" value="1"/>
</dbReference>
<evidence type="ECO:0000256" key="3">
    <source>
        <dbReference type="ARBA" id="ARBA00023159"/>
    </source>
</evidence>
<keyword evidence="3" id="KW-0010">Activator</keyword>
<feature type="domain" description="HTH asnC-type" evidence="5">
    <location>
        <begin position="4"/>
        <end position="65"/>
    </location>
</feature>
<evidence type="ECO:0000259" key="5">
    <source>
        <dbReference type="PROSITE" id="PS50956"/>
    </source>
</evidence>